<name>G2J945_9BURK</name>
<protein>
    <submittedName>
        <fullName evidence="1">Uncharacterized protein</fullName>
    </submittedName>
</protein>
<proteinExistence type="predicted"/>
<reference evidence="1 2" key="1">
    <citation type="submission" date="2011-08" db="EMBL/GenBank/DDBJ databases">
        <title>The genome of the obligate endobacterium of an arbuscular mycorrhizal fungus reveals an interphylum network of nutritional interactions.</title>
        <authorList>
            <person name="Ghignone S."/>
            <person name="Salvioli A."/>
            <person name="Anca I."/>
            <person name="Lumini E."/>
            <person name="Ortu G."/>
            <person name="Petiti L."/>
            <person name="Cruveiller S."/>
            <person name="Bianciotto V."/>
            <person name="Piffanelli P."/>
            <person name="Lanfranco L."/>
            <person name="Bonfante P."/>
        </authorList>
    </citation>
    <scope>NUCLEOTIDE SEQUENCE [LARGE SCALE GENOMIC DNA]</scope>
    <source>
        <strain evidence="1 2">BEG34</strain>
    </source>
</reference>
<accession>G2J945</accession>
<dbReference type="AlphaFoldDB" id="G2J945"/>
<comment type="caution">
    <text evidence="1">The sequence shown here is derived from an EMBL/GenBank/DDBJ whole genome shotgun (WGS) entry which is preliminary data.</text>
</comment>
<evidence type="ECO:0000313" key="2">
    <source>
        <dbReference type="Proteomes" id="UP000054051"/>
    </source>
</evidence>
<dbReference type="EMBL" id="CAFB01000039">
    <property type="protein sequence ID" value="CCD29292.1"/>
    <property type="molecule type" value="Genomic_DNA"/>
</dbReference>
<sequence length="110" mass="12899">MNTVLDSEDLRRRISLDGSLLYDFVKVFPESCNLRDARSDKYLCVNYYMASLCGAQSTDQIIGMKRHDLWINKTSHRNLNLNQIILSNHKNAVQWHRKIENKILITKHPL</sequence>
<dbReference type="Proteomes" id="UP000054051">
    <property type="component" value="Unassembled WGS sequence"/>
</dbReference>
<keyword evidence="2" id="KW-1185">Reference proteome</keyword>
<organism evidence="1 2">
    <name type="scientific">Candidatus Glomeribacter gigasporarum BEG34</name>
    <dbReference type="NCBI Taxonomy" id="1070319"/>
    <lineage>
        <taxon>Bacteria</taxon>
        <taxon>Pseudomonadati</taxon>
        <taxon>Pseudomonadota</taxon>
        <taxon>Betaproteobacteria</taxon>
        <taxon>Burkholderiales</taxon>
        <taxon>Burkholderiaceae</taxon>
        <taxon>Candidatus Glomeribacter</taxon>
    </lineage>
</organism>
<evidence type="ECO:0000313" key="1">
    <source>
        <dbReference type="EMBL" id="CCD29292.1"/>
    </source>
</evidence>
<dbReference type="RefSeq" id="WP_006682519.1">
    <property type="nucleotide sequence ID" value="NZ_CAFB01000039.1"/>
</dbReference>
<gene>
    <name evidence="1" type="ORF">CAGGBEG34_220042</name>
</gene>
<dbReference type="STRING" id="1070319.CAGGBEG34_220042"/>